<proteinExistence type="predicted"/>
<accession>A0AAN4VYE1</accession>
<evidence type="ECO:0000313" key="2">
    <source>
        <dbReference type="EMBL" id="GJM61067.1"/>
    </source>
</evidence>
<name>A0AAN4VYE1_9BACT</name>
<evidence type="ECO:0000313" key="3">
    <source>
        <dbReference type="Proteomes" id="UP001310022"/>
    </source>
</evidence>
<feature type="signal peptide" evidence="1">
    <location>
        <begin position="1"/>
        <end position="19"/>
    </location>
</feature>
<dbReference type="Proteomes" id="UP001310022">
    <property type="component" value="Unassembled WGS sequence"/>
</dbReference>
<dbReference type="RefSeq" id="WP_338236689.1">
    <property type="nucleotide sequence ID" value="NZ_BQKE01000001.1"/>
</dbReference>
<comment type="caution">
    <text evidence="2">The sequence shown here is derived from an EMBL/GenBank/DDBJ whole genome shotgun (WGS) entry which is preliminary data.</text>
</comment>
<evidence type="ECO:0000256" key="1">
    <source>
        <dbReference type="SAM" id="SignalP"/>
    </source>
</evidence>
<protein>
    <submittedName>
        <fullName evidence="2">Uncharacterized protein</fullName>
    </submittedName>
</protein>
<gene>
    <name evidence="2" type="ORF">PEDI_16190</name>
</gene>
<reference evidence="2 3" key="1">
    <citation type="submission" date="2021-12" db="EMBL/GenBank/DDBJ databases">
        <title>Genome sequencing of bacteria with rrn-lacking chromosome and rrn-plasmid.</title>
        <authorList>
            <person name="Anda M."/>
            <person name="Iwasaki W."/>
        </authorList>
    </citation>
    <scope>NUCLEOTIDE SEQUENCE [LARGE SCALE GENOMIC DNA]</scope>
    <source>
        <strain evidence="2 3">NBRC 15940</strain>
    </source>
</reference>
<feature type="chain" id="PRO_5042993533" evidence="1">
    <location>
        <begin position="20"/>
        <end position="123"/>
    </location>
</feature>
<organism evidence="2 3">
    <name type="scientific">Persicobacter diffluens</name>
    <dbReference type="NCBI Taxonomy" id="981"/>
    <lineage>
        <taxon>Bacteria</taxon>
        <taxon>Pseudomonadati</taxon>
        <taxon>Bacteroidota</taxon>
        <taxon>Cytophagia</taxon>
        <taxon>Cytophagales</taxon>
        <taxon>Persicobacteraceae</taxon>
        <taxon>Persicobacter</taxon>
    </lineage>
</organism>
<keyword evidence="3" id="KW-1185">Reference proteome</keyword>
<dbReference type="EMBL" id="BQKE01000001">
    <property type="protein sequence ID" value="GJM61067.1"/>
    <property type="molecule type" value="Genomic_DNA"/>
</dbReference>
<keyword evidence="1" id="KW-0732">Signal</keyword>
<dbReference type="AlphaFoldDB" id="A0AAN4VYE1"/>
<sequence>MKALKILVALFMISGSAYATTPPSGDAVVGEANVDMMIVSFDHENADLVLSMEAHADHVISTMIDLTRVNELAYKTRIYRYFGGLLKAENMAFNTITLKKNGETTSVPFTRENLSSVVEQAMN</sequence>